<dbReference type="RefSeq" id="WP_408159098.1">
    <property type="nucleotide sequence ID" value="NZ_JAQQFM010000007.1"/>
</dbReference>
<proteinExistence type="predicted"/>
<evidence type="ECO:0000256" key="1">
    <source>
        <dbReference type="SAM" id="MobiDB-lite"/>
    </source>
</evidence>
<dbReference type="EMBL" id="JAQQFM010000007">
    <property type="protein sequence ID" value="MFL9925898.1"/>
    <property type="molecule type" value="Genomic_DNA"/>
</dbReference>
<accession>A0ABW9AAQ0</accession>
<protein>
    <submittedName>
        <fullName evidence="2">Uncharacterized protein</fullName>
    </submittedName>
</protein>
<dbReference type="Proteomes" id="UP001629246">
    <property type="component" value="Unassembled WGS sequence"/>
</dbReference>
<organism evidence="2 3">
    <name type="scientific">Herbaspirillum lusitanum</name>
    <dbReference type="NCBI Taxonomy" id="213312"/>
    <lineage>
        <taxon>Bacteria</taxon>
        <taxon>Pseudomonadati</taxon>
        <taxon>Pseudomonadota</taxon>
        <taxon>Betaproteobacteria</taxon>
        <taxon>Burkholderiales</taxon>
        <taxon>Oxalobacteraceae</taxon>
        <taxon>Herbaspirillum</taxon>
    </lineage>
</organism>
<sequence>MQNLKMPKRRQEKRWKIGAEKKTGTGLHGSCVNLFEQLESLADAYAGN</sequence>
<comment type="caution">
    <text evidence="2">The sequence shown here is derived from an EMBL/GenBank/DDBJ whole genome shotgun (WGS) entry which is preliminary data.</text>
</comment>
<gene>
    <name evidence="2" type="ORF">PQR62_16595</name>
</gene>
<keyword evidence="3" id="KW-1185">Reference proteome</keyword>
<name>A0ABW9AAQ0_9BURK</name>
<feature type="compositionally biased region" description="Basic residues" evidence="1">
    <location>
        <begin position="1"/>
        <end position="13"/>
    </location>
</feature>
<evidence type="ECO:0000313" key="2">
    <source>
        <dbReference type="EMBL" id="MFL9925898.1"/>
    </source>
</evidence>
<reference evidence="2 3" key="1">
    <citation type="journal article" date="2024" name="Chem. Sci.">
        <title>Discovery of megapolipeptins by genome mining of a Burkholderiales bacteria collection.</title>
        <authorList>
            <person name="Paulo B.S."/>
            <person name="Recchia M.J.J."/>
            <person name="Lee S."/>
            <person name="Fergusson C.H."/>
            <person name="Romanowski S.B."/>
            <person name="Hernandez A."/>
            <person name="Krull N."/>
            <person name="Liu D.Y."/>
            <person name="Cavanagh H."/>
            <person name="Bos A."/>
            <person name="Gray C.A."/>
            <person name="Murphy B.T."/>
            <person name="Linington R.G."/>
            <person name="Eustaquio A.S."/>
        </authorList>
    </citation>
    <scope>NUCLEOTIDE SEQUENCE [LARGE SCALE GENOMIC DNA]</scope>
    <source>
        <strain evidence="2 3">RL21-008-BIB-A</strain>
    </source>
</reference>
<evidence type="ECO:0000313" key="3">
    <source>
        <dbReference type="Proteomes" id="UP001629246"/>
    </source>
</evidence>
<feature type="region of interest" description="Disordered" evidence="1">
    <location>
        <begin position="1"/>
        <end position="20"/>
    </location>
</feature>